<organism evidence="2 3">
    <name type="scientific">Leptotrichia trevisanii</name>
    <dbReference type="NCBI Taxonomy" id="109328"/>
    <lineage>
        <taxon>Bacteria</taxon>
        <taxon>Fusobacteriati</taxon>
        <taxon>Fusobacteriota</taxon>
        <taxon>Fusobacteriia</taxon>
        <taxon>Fusobacteriales</taxon>
        <taxon>Leptotrichiaceae</taxon>
        <taxon>Leptotrichia</taxon>
    </lineage>
</organism>
<protein>
    <submittedName>
        <fullName evidence="2">Uncharacterized protein</fullName>
    </submittedName>
</protein>
<proteinExistence type="predicted"/>
<dbReference type="AlphaFoldDB" id="A0A510KK11"/>
<name>A0A510KK11_9FUSO</name>
<gene>
    <name evidence="2" type="ORF">JMUB3935_1000</name>
</gene>
<feature type="transmembrane region" description="Helical" evidence="1">
    <location>
        <begin position="16"/>
        <end position="37"/>
    </location>
</feature>
<evidence type="ECO:0000256" key="1">
    <source>
        <dbReference type="SAM" id="Phobius"/>
    </source>
</evidence>
<keyword evidence="1" id="KW-0472">Membrane</keyword>
<dbReference type="EMBL" id="AP019840">
    <property type="protein sequence ID" value="BBM52022.1"/>
    <property type="molecule type" value="Genomic_DNA"/>
</dbReference>
<sequence>MLFFTFINGVIKMKKFIIITSIILTILFILLYIIIFYDYKTSEKTKKFIVSQYNDKNKTINTFCSDYYEFAKAYNRGKDKYYESMNLRRTGENIWTGKYYKSINEVGIETEVVYENEKYYDSKTGKEIKDFIPYFQSDIIKYDELETTEEVSMGIISDYTPNEGYFRGKYLDKKSFKEFFKDSDWNLKGDLKMNVYYQSKWTLYYQMEIKTENEKLHLWESYRYIK</sequence>
<accession>A0A510KK11</accession>
<evidence type="ECO:0000313" key="3">
    <source>
        <dbReference type="Proteomes" id="UP000321378"/>
    </source>
</evidence>
<reference evidence="2 3" key="1">
    <citation type="submission" date="2019-07" db="EMBL/GenBank/DDBJ databases">
        <title>Complete Genome Sequence of Leptotrichia trevisanii Strain JMUB3935.</title>
        <authorList>
            <person name="Watanabe S."/>
            <person name="Cui L."/>
        </authorList>
    </citation>
    <scope>NUCLEOTIDE SEQUENCE [LARGE SCALE GENOMIC DNA]</scope>
    <source>
        <strain evidence="2 3">JMUB3935</strain>
    </source>
</reference>
<evidence type="ECO:0000313" key="2">
    <source>
        <dbReference type="EMBL" id="BBM52022.1"/>
    </source>
</evidence>
<keyword evidence="1" id="KW-0812">Transmembrane</keyword>
<keyword evidence="1" id="KW-1133">Transmembrane helix</keyword>
<dbReference type="STRING" id="1122173.GCA_000482505_02359"/>
<dbReference type="Proteomes" id="UP000321378">
    <property type="component" value="Chromosome"/>
</dbReference>